<feature type="signal peptide" evidence="4">
    <location>
        <begin position="1"/>
        <end position="32"/>
    </location>
</feature>
<keyword evidence="7" id="KW-1185">Reference proteome</keyword>
<keyword evidence="4" id="KW-0732">Signal</keyword>
<dbReference type="InterPro" id="IPR009003">
    <property type="entry name" value="Peptidase_S1_PA"/>
</dbReference>
<keyword evidence="1" id="KW-0677">Repeat</keyword>
<dbReference type="GO" id="GO:0004252">
    <property type="term" value="F:serine-type endopeptidase activity"/>
    <property type="evidence" value="ECO:0007669"/>
    <property type="project" value="InterPro"/>
</dbReference>
<dbReference type="InterPro" id="IPR035914">
    <property type="entry name" value="Sperma_CUB_dom_sf"/>
</dbReference>
<dbReference type="GO" id="GO:0006508">
    <property type="term" value="P:proteolysis"/>
    <property type="evidence" value="ECO:0007669"/>
    <property type="project" value="InterPro"/>
</dbReference>
<dbReference type="Gene3D" id="2.60.120.290">
    <property type="entry name" value="Spermadhesin, CUB domain"/>
    <property type="match status" value="3"/>
</dbReference>
<dbReference type="PROSITE" id="PS01180">
    <property type="entry name" value="CUB"/>
    <property type="match status" value="2"/>
</dbReference>
<feature type="domain" description="CUB" evidence="5">
    <location>
        <begin position="604"/>
        <end position="761"/>
    </location>
</feature>
<name>A0A914H3R7_GLORO</name>
<keyword evidence="2" id="KW-1015">Disulfide bond</keyword>
<dbReference type="Pfam" id="PF00089">
    <property type="entry name" value="Trypsin"/>
    <property type="match status" value="2"/>
</dbReference>
<accession>A0A914H3R7</accession>
<feature type="domain" description="Peptidase S1" evidence="6">
    <location>
        <begin position="60"/>
        <end position="344"/>
    </location>
</feature>
<dbReference type="PANTHER" id="PTHR24251">
    <property type="entry name" value="OVOCHYMASE-RELATED"/>
    <property type="match status" value="1"/>
</dbReference>
<feature type="domain" description="CUB" evidence="5">
    <location>
        <begin position="470"/>
        <end position="601"/>
    </location>
</feature>
<dbReference type="WBParaSite" id="Gr19_v10_g13378.t1">
    <property type="protein sequence ID" value="Gr19_v10_g13378.t1"/>
    <property type="gene ID" value="Gr19_v10_g13378"/>
</dbReference>
<sequence>MRLYSPTLSSPRRAKRSSAVVFFLLVVQNAICSSPPEVGNSLPLSPHECASHTQLPPPEVYRGENVVLDTYLPWMAFVLGLSICTATVVSRYFVLSADLTVFQRLIPFLPQQKRSVTVYAGSANLSNAIPHAVERIILRSEYADRYDDIIGSVTMADMALLKLAVPLNFTETLQPIGLSKESSALAAGEGLATAKQGEVVVAGWGNTKPHCESSPIWKLTHPKIPEQLQFGRERVLPVSECVALEFRWFKDQMAKKNGTTLKDGAWNERELKRRVLAKMADKICVISDKEPHTVGDSGGPLLLSLGQGQWAQLGTLTGGPCHGKEAPLHDRRRSYVPIIVEKEGRTAMPPHQKTDRRSPHGFGSSLNLGATPVADALLPELAPFCYNYAAIYDGPKATSPFLMRPSCALPSNPAGDQLKPSLVSSYGQVDVFFISDSSTEIAGGFEVPFVFTESFNQLEQAEFRAVDAPCGGIKLASADWQTVEYSSEKTLTRTNQRHKRCRWLVYSDEQQPVEAFFEQFSFPSTSGNCVDEFVELRDVGALAECEHPSCAREASQMRGNTVRSCGRYAPGWHISATSVLQISTSVQSQFFANFRLRFRALSACNRTIEIDGNVSIASGRLTSPHFPHSPYAHNDSCATRLLAAPNHRIFAVFKTFELERGRYMAGLLGGRPRWRFDRSWLDRKRRTIVRPPLLIGNSGRQNCVYDSLTIYANISEPRAGLSYCGAWLPPSVMSEQNELFFVLETDASVAGSGYELSYYSVSTYSMFTSLSQVFELAPTRERSGALTSIGYPGTYPASSLMRATIIPPTGLRCVAEVLRADFGGDCRESDGRFPARSAFSPIDSISRDYSMPDLNSLEWDPWPCAVDVPLKLTIPVGSLLLVEFRSDSKPDNDGDGFRMTWNCEDVQQKNDEEEAEYKHPSKFPSFWGIGRTTVTTNSDKLVNTMIEKLMRLYSPTLSSPRRAKRSSAVVFFLLVVQNAICSSPPEVGNSLPLSPHECASHTQLPPPEVYRGENVVLDTYLPWMAFVLGLSICTATVVSRYFVLTVFQRLIPFLPQQKRSVTVYAGSANLSNAIPHAVERIILRSEYADRYDDIIGSVTMADMALLKLAVPLNFTETLQPIGLSKESSALAAGEGLATAKQGEVVVAGWGNTKPHCESSPIWKLTHPKIPEQLQFGRERVLPVSECVALEFRWFKDQMAKKNGTTLKDGAWNERELKRRVLAKMADKICVISDKEPHTVVESGDSGGPLLLSLGQGQWAQLGTLTGGPCHGKEAPLHDYYTQIDCEWIAIQTEDEVMCR</sequence>
<evidence type="ECO:0000259" key="5">
    <source>
        <dbReference type="PROSITE" id="PS01180"/>
    </source>
</evidence>
<organism evidence="7 8">
    <name type="scientific">Globodera rostochiensis</name>
    <name type="common">Golden nematode worm</name>
    <name type="synonym">Heterodera rostochiensis</name>
    <dbReference type="NCBI Taxonomy" id="31243"/>
    <lineage>
        <taxon>Eukaryota</taxon>
        <taxon>Metazoa</taxon>
        <taxon>Ecdysozoa</taxon>
        <taxon>Nematoda</taxon>
        <taxon>Chromadorea</taxon>
        <taxon>Rhabditida</taxon>
        <taxon>Tylenchina</taxon>
        <taxon>Tylenchomorpha</taxon>
        <taxon>Tylenchoidea</taxon>
        <taxon>Heteroderidae</taxon>
        <taxon>Heteroderinae</taxon>
        <taxon>Globodera</taxon>
    </lineage>
</organism>
<dbReference type="CDD" id="cd00041">
    <property type="entry name" value="CUB"/>
    <property type="match status" value="1"/>
</dbReference>
<dbReference type="Pfam" id="PF00431">
    <property type="entry name" value="CUB"/>
    <property type="match status" value="1"/>
</dbReference>
<dbReference type="InterPro" id="IPR000859">
    <property type="entry name" value="CUB_dom"/>
</dbReference>
<dbReference type="Proteomes" id="UP000887572">
    <property type="component" value="Unplaced"/>
</dbReference>
<feature type="domain" description="Peptidase S1" evidence="6">
    <location>
        <begin position="1009"/>
        <end position="1293"/>
    </location>
</feature>
<feature type="chain" id="PRO_5036779236" evidence="4">
    <location>
        <begin position="33"/>
        <end position="1299"/>
    </location>
</feature>
<dbReference type="InterPro" id="IPR001254">
    <property type="entry name" value="Trypsin_dom"/>
</dbReference>
<reference evidence="8" key="1">
    <citation type="submission" date="2022-11" db="UniProtKB">
        <authorList>
            <consortium name="WormBaseParasite"/>
        </authorList>
    </citation>
    <scope>IDENTIFICATION</scope>
</reference>
<evidence type="ECO:0000256" key="4">
    <source>
        <dbReference type="SAM" id="SignalP"/>
    </source>
</evidence>
<evidence type="ECO:0000259" key="6">
    <source>
        <dbReference type="PROSITE" id="PS50240"/>
    </source>
</evidence>
<dbReference type="SMART" id="SM00042">
    <property type="entry name" value="CUB"/>
    <property type="match status" value="2"/>
</dbReference>
<evidence type="ECO:0000313" key="7">
    <source>
        <dbReference type="Proteomes" id="UP000887572"/>
    </source>
</evidence>
<dbReference type="SUPFAM" id="SSF50494">
    <property type="entry name" value="Trypsin-like serine proteases"/>
    <property type="match status" value="2"/>
</dbReference>
<dbReference type="InterPro" id="IPR043504">
    <property type="entry name" value="Peptidase_S1_PA_chymotrypsin"/>
</dbReference>
<dbReference type="SMART" id="SM00020">
    <property type="entry name" value="Tryp_SPc"/>
    <property type="match status" value="2"/>
</dbReference>
<dbReference type="SUPFAM" id="SSF49854">
    <property type="entry name" value="Spermadhesin, CUB domain"/>
    <property type="match status" value="2"/>
</dbReference>
<proteinExistence type="predicted"/>
<comment type="caution">
    <text evidence="3">Lacks conserved residue(s) required for the propagation of feature annotation.</text>
</comment>
<evidence type="ECO:0000256" key="1">
    <source>
        <dbReference type="ARBA" id="ARBA00022737"/>
    </source>
</evidence>
<dbReference type="Gene3D" id="2.40.10.10">
    <property type="entry name" value="Trypsin-like serine proteases"/>
    <property type="match status" value="2"/>
</dbReference>
<protein>
    <submittedName>
        <fullName evidence="8">CUB domain-containing protein</fullName>
    </submittedName>
</protein>
<evidence type="ECO:0000313" key="8">
    <source>
        <dbReference type="WBParaSite" id="Gr19_v10_g13378.t1"/>
    </source>
</evidence>
<dbReference type="PROSITE" id="PS50240">
    <property type="entry name" value="TRYPSIN_DOM"/>
    <property type="match status" value="2"/>
</dbReference>
<dbReference type="PANTHER" id="PTHR24251:SF37">
    <property type="entry name" value="CUB DOMAIN-CONTAINING PROTEIN"/>
    <property type="match status" value="1"/>
</dbReference>
<evidence type="ECO:0000256" key="3">
    <source>
        <dbReference type="PROSITE-ProRule" id="PRU00059"/>
    </source>
</evidence>
<evidence type="ECO:0000256" key="2">
    <source>
        <dbReference type="ARBA" id="ARBA00023157"/>
    </source>
</evidence>